<name>A0A2H3IW46_WOLCO</name>
<proteinExistence type="predicted"/>
<organism evidence="1 2">
    <name type="scientific">Wolfiporia cocos (strain MD-104)</name>
    <name type="common">Brown rot fungus</name>
    <dbReference type="NCBI Taxonomy" id="742152"/>
    <lineage>
        <taxon>Eukaryota</taxon>
        <taxon>Fungi</taxon>
        <taxon>Dikarya</taxon>
        <taxon>Basidiomycota</taxon>
        <taxon>Agaricomycotina</taxon>
        <taxon>Agaricomycetes</taxon>
        <taxon>Polyporales</taxon>
        <taxon>Phaeolaceae</taxon>
        <taxon>Wolfiporia</taxon>
    </lineage>
</organism>
<sequence>MRKKSNNPVVRAPAIAFGRSLRRRAALLRRAALKPRPVTVLAVACLSSLFSVRGRPPGGTPDGLVDCEGARLQPQEQHLSDTRGNVGCGDDDLRVDVLIAS</sequence>
<protein>
    <submittedName>
        <fullName evidence="1">Uncharacterized protein</fullName>
    </submittedName>
</protein>
<gene>
    <name evidence="1" type="ORF">WOLCODRAFT_148276</name>
</gene>
<dbReference type="Proteomes" id="UP000218811">
    <property type="component" value="Unassembled WGS sequence"/>
</dbReference>
<dbReference type="AlphaFoldDB" id="A0A2H3IW46"/>
<accession>A0A2H3IW46</accession>
<keyword evidence="2" id="KW-1185">Reference proteome</keyword>
<evidence type="ECO:0000313" key="1">
    <source>
        <dbReference type="EMBL" id="PCH34212.1"/>
    </source>
</evidence>
<evidence type="ECO:0000313" key="2">
    <source>
        <dbReference type="Proteomes" id="UP000218811"/>
    </source>
</evidence>
<dbReference type="EMBL" id="KB467831">
    <property type="protein sequence ID" value="PCH34212.1"/>
    <property type="molecule type" value="Genomic_DNA"/>
</dbReference>
<reference evidence="1 2" key="1">
    <citation type="journal article" date="2012" name="Science">
        <title>The Paleozoic origin of enzymatic lignin decomposition reconstructed from 31 fungal genomes.</title>
        <authorList>
            <person name="Floudas D."/>
            <person name="Binder M."/>
            <person name="Riley R."/>
            <person name="Barry K."/>
            <person name="Blanchette R.A."/>
            <person name="Henrissat B."/>
            <person name="Martinez A.T."/>
            <person name="Otillar R."/>
            <person name="Spatafora J.W."/>
            <person name="Yadav J.S."/>
            <person name="Aerts A."/>
            <person name="Benoit I."/>
            <person name="Boyd A."/>
            <person name="Carlson A."/>
            <person name="Copeland A."/>
            <person name="Coutinho P.M."/>
            <person name="de Vries R.P."/>
            <person name="Ferreira P."/>
            <person name="Findley K."/>
            <person name="Foster B."/>
            <person name="Gaskell J."/>
            <person name="Glotzer D."/>
            <person name="Gorecki P."/>
            <person name="Heitman J."/>
            <person name="Hesse C."/>
            <person name="Hori C."/>
            <person name="Igarashi K."/>
            <person name="Jurgens J.A."/>
            <person name="Kallen N."/>
            <person name="Kersten P."/>
            <person name="Kohler A."/>
            <person name="Kuees U."/>
            <person name="Kumar T.K.A."/>
            <person name="Kuo A."/>
            <person name="LaButti K."/>
            <person name="Larrondo L.F."/>
            <person name="Lindquist E."/>
            <person name="Ling A."/>
            <person name="Lombard V."/>
            <person name="Lucas S."/>
            <person name="Lundell T."/>
            <person name="Martin R."/>
            <person name="McLaughlin D.J."/>
            <person name="Morgenstern I."/>
            <person name="Morin E."/>
            <person name="Murat C."/>
            <person name="Nagy L.G."/>
            <person name="Nolan M."/>
            <person name="Ohm R.A."/>
            <person name="Patyshakuliyeva A."/>
            <person name="Rokas A."/>
            <person name="Ruiz-Duenas F.J."/>
            <person name="Sabat G."/>
            <person name="Salamov A."/>
            <person name="Samejima M."/>
            <person name="Schmutz J."/>
            <person name="Slot J.C."/>
            <person name="St John F."/>
            <person name="Stenlid J."/>
            <person name="Sun H."/>
            <person name="Sun S."/>
            <person name="Syed K."/>
            <person name="Tsang A."/>
            <person name="Wiebenga A."/>
            <person name="Young D."/>
            <person name="Pisabarro A."/>
            <person name="Eastwood D.C."/>
            <person name="Martin F."/>
            <person name="Cullen D."/>
            <person name="Grigoriev I.V."/>
            <person name="Hibbett D.S."/>
        </authorList>
    </citation>
    <scope>NUCLEOTIDE SEQUENCE [LARGE SCALE GENOMIC DNA]</scope>
    <source>
        <strain evidence="1 2">MD-104</strain>
    </source>
</reference>